<evidence type="ECO:0000313" key="2">
    <source>
        <dbReference type="EMBL" id="UFP96424.1"/>
    </source>
</evidence>
<dbReference type="InterPro" id="IPR050486">
    <property type="entry name" value="Mannose-1P_guanyltransferase"/>
</dbReference>
<dbReference type="PANTHER" id="PTHR22572">
    <property type="entry name" value="SUGAR-1-PHOSPHATE GUANYL TRANSFERASE"/>
    <property type="match status" value="1"/>
</dbReference>
<accession>A0ABY3PS34</accession>
<reference evidence="2 3" key="1">
    <citation type="journal article" date="2021" name="Genome Biol. Evol.">
        <title>Complete Genome Sequencing of a Novel Gloeobacter Species from a Waterfall Cave in Mexico.</title>
        <authorList>
            <person name="Saw J.H."/>
            <person name="Cardona T."/>
            <person name="Montejano G."/>
        </authorList>
    </citation>
    <scope>NUCLEOTIDE SEQUENCE [LARGE SCALE GENOMIC DNA]</scope>
    <source>
        <strain evidence="2">MG652769</strain>
    </source>
</reference>
<dbReference type="Gene3D" id="2.160.10.10">
    <property type="entry name" value="Hexapeptide repeat proteins"/>
    <property type="match status" value="1"/>
</dbReference>
<dbReference type="EMBL" id="CP063845">
    <property type="protein sequence ID" value="UFP96424.1"/>
    <property type="molecule type" value="Genomic_DNA"/>
</dbReference>
<dbReference type="RefSeq" id="WP_230843663.1">
    <property type="nucleotide sequence ID" value="NZ_CP063845.1"/>
</dbReference>
<evidence type="ECO:0000259" key="1">
    <source>
        <dbReference type="Pfam" id="PF00483"/>
    </source>
</evidence>
<dbReference type="InterPro" id="IPR029044">
    <property type="entry name" value="Nucleotide-diphossugar_trans"/>
</dbReference>
<evidence type="ECO:0000313" key="3">
    <source>
        <dbReference type="Proteomes" id="UP001054846"/>
    </source>
</evidence>
<proteinExistence type="predicted"/>
<protein>
    <submittedName>
        <fullName evidence="2">NDP-sugar synthase</fullName>
    </submittedName>
</protein>
<feature type="domain" description="Nucleotidyl transferase" evidence="1">
    <location>
        <begin position="3"/>
        <end position="236"/>
    </location>
</feature>
<organism evidence="2 3">
    <name type="scientific">Gloeobacter morelensis MG652769</name>
    <dbReference type="NCBI Taxonomy" id="2781736"/>
    <lineage>
        <taxon>Bacteria</taxon>
        <taxon>Bacillati</taxon>
        <taxon>Cyanobacteriota</taxon>
        <taxon>Cyanophyceae</taxon>
        <taxon>Gloeobacterales</taxon>
        <taxon>Gloeobacteraceae</taxon>
        <taxon>Gloeobacter</taxon>
        <taxon>Gloeobacter morelensis</taxon>
    </lineage>
</organism>
<dbReference type="SUPFAM" id="SSF51161">
    <property type="entry name" value="Trimeric LpxA-like enzymes"/>
    <property type="match status" value="1"/>
</dbReference>
<dbReference type="InterPro" id="IPR011004">
    <property type="entry name" value="Trimer_LpxA-like_sf"/>
</dbReference>
<gene>
    <name evidence="2" type="ORF">ISF26_09520</name>
</gene>
<sequence>MQAVIVAGGKGTRLRPLTYQTPKPMLPIFERPFLCLLVERCRAAGIVDILMNVHYQAGQIQDYFGDGGAFGVRIRYSIEHNPLDTAGAVKLAEPYFTGAPLVVFNADILTDLDLKALLAAHREAGAVATLALTRVLDPTAFGLVQLSEHHRVVAFREKPTAEEAARLGIDTVNAGTYVLEPRIFAAVPKQTPWSFERQLFPDLLAQRQQVLGFVSDAYWLDIGNPAKYWQAHVDILSGRMPYPPQAQQTAPGIWVAAGAAVDPAARLEAPCYIGGRCWVGPEAAIAPGTVLGGASLVNRPLAPGIYPPGTMVP</sequence>
<dbReference type="Gene3D" id="3.90.550.10">
    <property type="entry name" value="Spore Coat Polysaccharide Biosynthesis Protein SpsA, Chain A"/>
    <property type="match status" value="1"/>
</dbReference>
<name>A0ABY3PS34_9CYAN</name>
<dbReference type="Pfam" id="PF00483">
    <property type="entry name" value="NTP_transferase"/>
    <property type="match status" value="1"/>
</dbReference>
<dbReference type="SUPFAM" id="SSF53448">
    <property type="entry name" value="Nucleotide-diphospho-sugar transferases"/>
    <property type="match status" value="1"/>
</dbReference>
<dbReference type="CDD" id="cd04181">
    <property type="entry name" value="NTP_transferase"/>
    <property type="match status" value="1"/>
</dbReference>
<dbReference type="InterPro" id="IPR005835">
    <property type="entry name" value="NTP_transferase_dom"/>
</dbReference>
<keyword evidence="3" id="KW-1185">Reference proteome</keyword>
<dbReference type="Proteomes" id="UP001054846">
    <property type="component" value="Chromosome"/>
</dbReference>